<feature type="transmembrane region" description="Helical" evidence="6">
    <location>
        <begin position="442"/>
        <end position="466"/>
    </location>
</feature>
<dbReference type="Gene3D" id="3.40.50.300">
    <property type="entry name" value="P-loop containing nucleotide triphosphate hydrolases"/>
    <property type="match status" value="1"/>
</dbReference>
<feature type="transmembrane region" description="Helical" evidence="6">
    <location>
        <begin position="90"/>
        <end position="113"/>
    </location>
</feature>
<keyword evidence="6" id="KW-1133">Transmembrane helix</keyword>
<name>A0A6J6RHP4_9ZZZZ</name>
<keyword evidence="2" id="KW-0813">Transport</keyword>
<evidence type="ECO:0000256" key="1">
    <source>
        <dbReference type="ARBA" id="ARBA00005417"/>
    </source>
</evidence>
<accession>A0A6J6RHP4</accession>
<keyword evidence="4" id="KW-0067">ATP-binding</keyword>
<feature type="domain" description="Major facilitator superfamily (MFS) profile" evidence="7">
    <location>
        <begin position="61"/>
        <end position="470"/>
    </location>
</feature>
<dbReference type="InterPro" id="IPR003439">
    <property type="entry name" value="ABC_transporter-like_ATP-bd"/>
</dbReference>
<dbReference type="SUPFAM" id="SSF103473">
    <property type="entry name" value="MFS general substrate transporter"/>
    <property type="match status" value="1"/>
</dbReference>
<dbReference type="CDD" id="cd03224">
    <property type="entry name" value="ABC_TM1139_LivF_branched"/>
    <property type="match status" value="1"/>
</dbReference>
<dbReference type="PANTHER" id="PTHR43820:SF4">
    <property type="entry name" value="HIGH-AFFINITY BRANCHED-CHAIN AMINO ACID TRANSPORT ATP-BINDING PROTEIN LIVF"/>
    <property type="match status" value="1"/>
</dbReference>
<dbReference type="PROSITE" id="PS50893">
    <property type="entry name" value="ABC_TRANSPORTER_2"/>
    <property type="match status" value="1"/>
</dbReference>
<keyword evidence="6" id="KW-0812">Transmembrane</keyword>
<dbReference type="SMART" id="SM00382">
    <property type="entry name" value="AAA"/>
    <property type="match status" value="1"/>
</dbReference>
<dbReference type="Gene3D" id="1.20.1250.20">
    <property type="entry name" value="MFS general substrate transporter like domains"/>
    <property type="match status" value="1"/>
</dbReference>
<keyword evidence="6" id="KW-0472">Membrane</keyword>
<evidence type="ECO:0000256" key="3">
    <source>
        <dbReference type="ARBA" id="ARBA00022741"/>
    </source>
</evidence>
<dbReference type="Pfam" id="PF00005">
    <property type="entry name" value="ABC_tran"/>
    <property type="match status" value="1"/>
</dbReference>
<dbReference type="PROSITE" id="PS00211">
    <property type="entry name" value="ABC_TRANSPORTER_1"/>
    <property type="match status" value="1"/>
</dbReference>
<dbReference type="InterPro" id="IPR003593">
    <property type="entry name" value="AAA+_ATPase"/>
</dbReference>
<dbReference type="CDD" id="cd06174">
    <property type="entry name" value="MFS"/>
    <property type="match status" value="1"/>
</dbReference>
<dbReference type="EMBL" id="CAEZXR010000266">
    <property type="protein sequence ID" value="CAB4721583.1"/>
    <property type="molecule type" value="Genomic_DNA"/>
</dbReference>
<feature type="transmembrane region" description="Helical" evidence="6">
    <location>
        <begin position="192"/>
        <end position="212"/>
    </location>
</feature>
<evidence type="ECO:0000256" key="2">
    <source>
        <dbReference type="ARBA" id="ARBA00022448"/>
    </source>
</evidence>
<dbReference type="Pfam" id="PF07690">
    <property type="entry name" value="MFS_1"/>
    <property type="match status" value="1"/>
</dbReference>
<dbReference type="PROSITE" id="PS50850">
    <property type="entry name" value="MFS"/>
    <property type="match status" value="1"/>
</dbReference>
<dbReference type="InterPro" id="IPR011701">
    <property type="entry name" value="MFS"/>
</dbReference>
<evidence type="ECO:0000259" key="7">
    <source>
        <dbReference type="PROSITE" id="PS50850"/>
    </source>
</evidence>
<dbReference type="AlphaFoldDB" id="A0A6J6RHP4"/>
<feature type="transmembrane region" description="Helical" evidence="6">
    <location>
        <begin position="323"/>
        <end position="341"/>
    </location>
</feature>
<evidence type="ECO:0000259" key="8">
    <source>
        <dbReference type="PROSITE" id="PS50893"/>
    </source>
</evidence>
<evidence type="ECO:0000256" key="6">
    <source>
        <dbReference type="SAM" id="Phobius"/>
    </source>
</evidence>
<dbReference type="PANTHER" id="PTHR43820">
    <property type="entry name" value="HIGH-AFFINITY BRANCHED-CHAIN AMINO ACID TRANSPORT ATP-BINDING PROTEIN LIVF"/>
    <property type="match status" value="1"/>
</dbReference>
<sequence length="741" mass="78722">MLPDPPKRAHRSTPGVGGLDEVIETRDELKAAARATLGVTGDSQTGGLRRQLKEHQTSVYPLFALGILTITDAFQGYAFSVLAPDIARSLGIGFGAIAGVAAVKGIAVALSPLPVAWLSQRGQRRALLCLVTAVGWAVLTLYTGLVTSLLGLMLILIADGLTTGSVAALHAPLLMDSYHPTTRVRVISVYTALNRAGEVISPLLVFVLAGYFDLTWRGVFIALGVVATFSTLGSLGLRDPGFGKWDTQQLRQSVHEKHGDTDELSADDVALGFWEICRRLLLIPTVRRLLSGLAVVGFLAAPLGIFTTFFLEERWELDDSQRALFLAYQAVVGVVALALYGSRGERLFRENPARILTTTGAALGVGILAIAVGGLMPNFWAMVVAFGVSSAALGIIGPALTIGIMSVIPSEMRPHAGGLFGIFVASGTVAGALLLGSVQSEYGSVGSIVTFALVGIIGAVVIAGAGKYINDDLDRMIEQVLEDEEIRRIESRGGSLPMLSCRGVDFSYGQLQVLYDVDFTVDEGEMVALLGVNGAGKSTLLKVVSGVGLPSKGSVRFRGQDITYLDAERRVDLGITQIPGGKAVFGPMTVVENLRTYGHTAKISRRQLDAKINHCLHVFPRLGERRNSLAAQLSGGEQQMLALSKALILEPRLLVIDELSLGLAPVIVGQLLDMVRDINAQGTAVVLVEQSVNIALNLVDHAYFMEKGEMKFDGAAKELLGRDDLLRAVFLAGSAAMEGTS</sequence>
<dbReference type="InterPro" id="IPR036259">
    <property type="entry name" value="MFS_trans_sf"/>
</dbReference>
<dbReference type="SUPFAM" id="SSF52540">
    <property type="entry name" value="P-loop containing nucleoside triphosphate hydrolases"/>
    <property type="match status" value="1"/>
</dbReference>
<keyword evidence="5" id="KW-0029">Amino-acid transport</keyword>
<dbReference type="InterPro" id="IPR052156">
    <property type="entry name" value="BCAA_Transport_ATP-bd_LivF"/>
</dbReference>
<feature type="transmembrane region" description="Helical" evidence="6">
    <location>
        <begin position="149"/>
        <end position="171"/>
    </location>
</feature>
<feature type="transmembrane region" description="Helical" evidence="6">
    <location>
        <begin position="125"/>
        <end position="143"/>
    </location>
</feature>
<dbReference type="InterPro" id="IPR027417">
    <property type="entry name" value="P-loop_NTPase"/>
</dbReference>
<gene>
    <name evidence="9" type="ORF">UFOPK2579_02018</name>
</gene>
<feature type="transmembrane region" description="Helical" evidence="6">
    <location>
        <begin position="353"/>
        <end position="373"/>
    </location>
</feature>
<dbReference type="GO" id="GO:0015807">
    <property type="term" value="P:L-amino acid transport"/>
    <property type="evidence" value="ECO:0007669"/>
    <property type="project" value="TreeGrafter"/>
</dbReference>
<dbReference type="GO" id="GO:0016887">
    <property type="term" value="F:ATP hydrolysis activity"/>
    <property type="evidence" value="ECO:0007669"/>
    <property type="project" value="InterPro"/>
</dbReference>
<dbReference type="InterPro" id="IPR017871">
    <property type="entry name" value="ABC_transporter-like_CS"/>
</dbReference>
<comment type="similarity">
    <text evidence="1">Belongs to the ABC transporter superfamily.</text>
</comment>
<dbReference type="GO" id="GO:0005524">
    <property type="term" value="F:ATP binding"/>
    <property type="evidence" value="ECO:0007669"/>
    <property type="project" value="UniProtKB-KW"/>
</dbReference>
<evidence type="ECO:0000256" key="5">
    <source>
        <dbReference type="ARBA" id="ARBA00022970"/>
    </source>
</evidence>
<organism evidence="9">
    <name type="scientific">freshwater metagenome</name>
    <dbReference type="NCBI Taxonomy" id="449393"/>
    <lineage>
        <taxon>unclassified sequences</taxon>
        <taxon>metagenomes</taxon>
        <taxon>ecological metagenomes</taxon>
    </lineage>
</organism>
<feature type="domain" description="ABC transporter" evidence="8">
    <location>
        <begin position="499"/>
        <end position="732"/>
    </location>
</feature>
<feature type="transmembrane region" description="Helical" evidence="6">
    <location>
        <begin position="416"/>
        <end position="436"/>
    </location>
</feature>
<dbReference type="GO" id="GO:0015658">
    <property type="term" value="F:branched-chain amino acid transmembrane transporter activity"/>
    <property type="evidence" value="ECO:0007669"/>
    <property type="project" value="TreeGrafter"/>
</dbReference>
<evidence type="ECO:0000313" key="9">
    <source>
        <dbReference type="EMBL" id="CAB4721583.1"/>
    </source>
</evidence>
<feature type="transmembrane region" description="Helical" evidence="6">
    <location>
        <begin position="59"/>
        <end position="78"/>
    </location>
</feature>
<evidence type="ECO:0000256" key="4">
    <source>
        <dbReference type="ARBA" id="ARBA00022840"/>
    </source>
</evidence>
<proteinExistence type="inferred from homology"/>
<reference evidence="9" key="1">
    <citation type="submission" date="2020-05" db="EMBL/GenBank/DDBJ databases">
        <authorList>
            <person name="Chiriac C."/>
            <person name="Salcher M."/>
            <person name="Ghai R."/>
            <person name="Kavagutti S V."/>
        </authorList>
    </citation>
    <scope>NUCLEOTIDE SEQUENCE</scope>
</reference>
<dbReference type="InterPro" id="IPR020846">
    <property type="entry name" value="MFS_dom"/>
</dbReference>
<keyword evidence="3" id="KW-0547">Nucleotide-binding</keyword>
<feature type="transmembrane region" description="Helical" evidence="6">
    <location>
        <begin position="289"/>
        <end position="311"/>
    </location>
</feature>
<feature type="transmembrane region" description="Helical" evidence="6">
    <location>
        <begin position="379"/>
        <end position="404"/>
    </location>
</feature>
<protein>
    <submittedName>
        <fullName evidence="9">Unannotated protein</fullName>
    </submittedName>
</protein>
<feature type="transmembrane region" description="Helical" evidence="6">
    <location>
        <begin position="218"/>
        <end position="237"/>
    </location>
</feature>